<dbReference type="STRING" id="909613.UO65_0804"/>
<reference evidence="1 2" key="1">
    <citation type="journal article" date="2014" name="Genome Announc.">
        <title>Draft Genome Sequence of the Antitrypanosomally Active Sponge-Associated Bacterium Actinokineospora sp. Strain EG49.</title>
        <authorList>
            <person name="Harjes J."/>
            <person name="Ryu T."/>
            <person name="Abdelmohsen U.R."/>
            <person name="Moitinho-Silva L."/>
            <person name="Horn H."/>
            <person name="Ravasi T."/>
            <person name="Hentschel U."/>
        </authorList>
    </citation>
    <scope>NUCLEOTIDE SEQUENCE [LARGE SCALE GENOMIC DNA]</scope>
    <source>
        <strain evidence="1 2">EG49</strain>
    </source>
</reference>
<protein>
    <recommendedName>
        <fullName evidence="3">XRE family transcriptional regulator</fullName>
    </recommendedName>
</protein>
<dbReference type="PATRIC" id="fig|909613.9.peg.823"/>
<dbReference type="Proteomes" id="UP000019277">
    <property type="component" value="Unassembled WGS sequence"/>
</dbReference>
<gene>
    <name evidence="1" type="ORF">UO65_0804</name>
</gene>
<dbReference type="EMBL" id="AYXG01000029">
    <property type="protein sequence ID" value="EWC63889.1"/>
    <property type="molecule type" value="Genomic_DNA"/>
</dbReference>
<name>W7JD05_9PSEU</name>
<evidence type="ECO:0008006" key="3">
    <source>
        <dbReference type="Google" id="ProtNLM"/>
    </source>
</evidence>
<evidence type="ECO:0000313" key="2">
    <source>
        <dbReference type="Proteomes" id="UP000019277"/>
    </source>
</evidence>
<keyword evidence="2" id="KW-1185">Reference proteome</keyword>
<evidence type="ECO:0000313" key="1">
    <source>
        <dbReference type="EMBL" id="EWC63889.1"/>
    </source>
</evidence>
<dbReference type="eggNOG" id="COG1396">
    <property type="taxonomic scope" value="Bacteria"/>
</dbReference>
<organism evidence="1 2">
    <name type="scientific">Actinokineospora spheciospongiae</name>
    <dbReference type="NCBI Taxonomy" id="909613"/>
    <lineage>
        <taxon>Bacteria</taxon>
        <taxon>Bacillati</taxon>
        <taxon>Actinomycetota</taxon>
        <taxon>Actinomycetes</taxon>
        <taxon>Pseudonocardiales</taxon>
        <taxon>Pseudonocardiaceae</taxon>
        <taxon>Actinokineospora</taxon>
    </lineage>
</organism>
<proteinExistence type="predicted"/>
<accession>W7JD05</accession>
<dbReference type="AlphaFoldDB" id="W7JD05"/>
<sequence>MATWESGEHEPLPHMRPLLADLLGVDAARLDDMINEAERPSSRAAGAAADERVRRSQGEWLAVRRAAARRGRELSELAAWLYPESVRAWDGHVLAGPGWLLDTPIPLEDVRLEFDVTHPAAPPLTAPLDGVLPLTDRGERYPSYSRAVRDLVLPRLLENRVSYRLLDVRAEEGLALRFGTTTFFEVFDVKEYVAHEFKAAFVRSRGSVPRLDDLPIRAGVPDPFDPHRWLVSPGISTLTIRHDPVAGHRFTLHQRDPTAVADGGGMCSVVPSGEFQSSTTAATDVRNDFSLWHNIMREYSEEFLGNPEHDGAGTRAIDYAHEEPFTADAVARLQPRLSSGSASLLRTAWRDRDLLLAC</sequence>
<comment type="caution">
    <text evidence="1">The sequence shown here is derived from an EMBL/GenBank/DDBJ whole genome shotgun (WGS) entry which is preliminary data.</text>
</comment>